<feature type="chain" id="PRO_5006145146" description="peptidoglycan glycosyltransferase" evidence="13">
    <location>
        <begin position="21"/>
        <end position="704"/>
    </location>
</feature>
<comment type="catalytic activity">
    <reaction evidence="11">
        <text>[GlcNAc-(1-&gt;4)-Mur2Ac(oyl-L-Ala-gamma-D-Glu-L-Lys-D-Ala-D-Ala)](n)-di-trans,octa-cis-undecaprenyl diphosphate + beta-D-GlcNAc-(1-&gt;4)-Mur2Ac(oyl-L-Ala-gamma-D-Glu-L-Lys-D-Ala-D-Ala)-di-trans,octa-cis-undecaprenyl diphosphate = [GlcNAc-(1-&gt;4)-Mur2Ac(oyl-L-Ala-gamma-D-Glu-L-Lys-D-Ala-D-Ala)](n+1)-di-trans,octa-cis-undecaprenyl diphosphate + di-trans,octa-cis-undecaprenyl diphosphate + H(+)</text>
        <dbReference type="Rhea" id="RHEA:23708"/>
        <dbReference type="Rhea" id="RHEA-COMP:9602"/>
        <dbReference type="Rhea" id="RHEA-COMP:9603"/>
        <dbReference type="ChEBI" id="CHEBI:15378"/>
        <dbReference type="ChEBI" id="CHEBI:58405"/>
        <dbReference type="ChEBI" id="CHEBI:60033"/>
        <dbReference type="ChEBI" id="CHEBI:78435"/>
        <dbReference type="EC" id="2.4.99.28"/>
    </reaction>
</comment>
<dbReference type="Pfam" id="PF00905">
    <property type="entry name" value="Transpeptidase"/>
    <property type="match status" value="1"/>
</dbReference>
<dbReference type="UniPathway" id="UPA00219"/>
<feature type="region of interest" description="Disordered" evidence="12">
    <location>
        <begin position="672"/>
        <end position="704"/>
    </location>
</feature>
<keyword evidence="19" id="KW-1185">Reference proteome</keyword>
<sequence>MSDAFAVFGALVALSAPLVAGPVGFVEPEHAIVLGQSERAGASASAPAFYAGGEEMGRLGVDNPTVTFEDLPETFIRALIAVEDTHFEQHMGVDPVGVTRAATGLARGQFAGGGSTLSQQLAKNVITGARQTIDRKIEEAYSAVVTETLAEKEEILESYANAVFFGRRSDGAARAAQNWFDKEWDQLSLSEYAFLAGVLQAPSALDPLRNRERAVARRDHVIRRMEQVGFITSEEAADAMAEPLEVSPGPRPVRSSIAIPDADFWALSEARRFIVGENLAALAERGGYVSTIRHDAQVMVQEVLAEQLMRLNGQVPHQPLGFVPAEALAENDQTGIWRAAREAVSFMPEGAWRVVVNGDDLLIEDRPALGEVPEIESWPNWLRPRGVYVLKPDGSIMGRPNVQGAAVVIDTATNETIASVGGFATWASQFDRTRAMRQPGSSIKTLIWLAALEYGYNAEGYISDEPLTFRDGDGWWTPRNYGRETLGLVPFFTAFERSLNVIAVRIADFVGMERIRPFLEDSQLYSYGEPRLSNLSTAIGAVETTPAAMAMAMALLDPRTSDLASRSALQELESMMAGVVVRGTAAGAFRDGPKGVVGKTGTSQDHRDTWFVGRTGDLAFAIWIGRDDDRTLPNLDGRRPTGGGFAAPVAARIVTELRAMGLSDEELNPPLFPPKPIIPIQPVQPIEPDPRYSAGNDNRPFSVR</sequence>
<dbReference type="Pfam" id="PF00912">
    <property type="entry name" value="Transgly"/>
    <property type="match status" value="1"/>
</dbReference>
<gene>
    <name evidence="16" type="primary">mrcA-3</name>
    <name evidence="17" type="ORF">GA0071312_2938</name>
    <name evidence="16" type="ORF">HLUCCO17_07035</name>
</gene>
<proteinExistence type="inferred from homology"/>
<dbReference type="AlphaFoldDB" id="A0A0P7X8B1"/>
<keyword evidence="5" id="KW-0645">Protease</keyword>
<dbReference type="Proteomes" id="UP000050497">
    <property type="component" value="Unassembled WGS sequence"/>
</dbReference>
<dbReference type="RefSeq" id="WP_074445550.1">
    <property type="nucleotide sequence ID" value="NZ_FMBM01000002.1"/>
</dbReference>
<evidence type="ECO:0000256" key="2">
    <source>
        <dbReference type="ARBA" id="ARBA00007090"/>
    </source>
</evidence>
<dbReference type="GO" id="GO:0008658">
    <property type="term" value="F:penicillin binding"/>
    <property type="evidence" value="ECO:0007669"/>
    <property type="project" value="InterPro"/>
</dbReference>
<dbReference type="GO" id="GO:0008955">
    <property type="term" value="F:peptidoglycan glycosyltransferase activity"/>
    <property type="evidence" value="ECO:0007669"/>
    <property type="project" value="UniProtKB-EC"/>
</dbReference>
<evidence type="ECO:0000313" key="16">
    <source>
        <dbReference type="EMBL" id="KPQ11385.1"/>
    </source>
</evidence>
<evidence type="ECO:0000313" key="19">
    <source>
        <dbReference type="Proteomes" id="UP000182800"/>
    </source>
</evidence>
<keyword evidence="6 16" id="KW-0328">Glycosyltransferase</keyword>
<comment type="caution">
    <text evidence="16">The sequence shown here is derived from an EMBL/GenBank/DDBJ whole genome shotgun (WGS) entry which is preliminary data.</text>
</comment>
<protein>
    <recommendedName>
        <fullName evidence="10">peptidoglycan glycosyltransferase</fullName>
        <ecNumber evidence="10">2.4.99.28</ecNumber>
    </recommendedName>
</protein>
<evidence type="ECO:0000259" key="15">
    <source>
        <dbReference type="Pfam" id="PF00912"/>
    </source>
</evidence>
<dbReference type="PANTHER" id="PTHR32282:SF33">
    <property type="entry name" value="PEPTIDOGLYCAN GLYCOSYLTRANSFERASE"/>
    <property type="match status" value="1"/>
</dbReference>
<dbReference type="Gene3D" id="3.40.710.10">
    <property type="entry name" value="DD-peptidase/beta-lactamase superfamily"/>
    <property type="match status" value="2"/>
</dbReference>
<dbReference type="InterPro" id="IPR001460">
    <property type="entry name" value="PCN-bd_Tpept"/>
</dbReference>
<dbReference type="GO" id="GO:0006508">
    <property type="term" value="P:proteolysis"/>
    <property type="evidence" value="ECO:0007669"/>
    <property type="project" value="UniProtKB-KW"/>
</dbReference>
<keyword evidence="9" id="KW-0511">Multifunctional enzyme</keyword>
<comment type="similarity">
    <text evidence="2">In the C-terminal section; belongs to the transpeptidase family.</text>
</comment>
<evidence type="ECO:0000313" key="18">
    <source>
        <dbReference type="Proteomes" id="UP000050497"/>
    </source>
</evidence>
<evidence type="ECO:0000256" key="4">
    <source>
        <dbReference type="ARBA" id="ARBA00022645"/>
    </source>
</evidence>
<dbReference type="GO" id="GO:0030288">
    <property type="term" value="C:outer membrane-bounded periplasmic space"/>
    <property type="evidence" value="ECO:0007669"/>
    <property type="project" value="TreeGrafter"/>
</dbReference>
<keyword evidence="7 16" id="KW-0808">Transferase</keyword>
<dbReference type="PANTHER" id="PTHR32282">
    <property type="entry name" value="BINDING PROTEIN TRANSPEPTIDASE, PUTATIVE-RELATED"/>
    <property type="match status" value="1"/>
</dbReference>
<dbReference type="STRING" id="1653334.GA0071312_2938"/>
<keyword evidence="4" id="KW-0121">Carboxypeptidase</keyword>
<dbReference type="GO" id="GO:0004180">
    <property type="term" value="F:carboxypeptidase activity"/>
    <property type="evidence" value="ECO:0007669"/>
    <property type="project" value="UniProtKB-KW"/>
</dbReference>
<dbReference type="GO" id="GO:0009252">
    <property type="term" value="P:peptidoglycan biosynthetic process"/>
    <property type="evidence" value="ECO:0007669"/>
    <property type="project" value="UniProtKB-UniPathway"/>
</dbReference>
<dbReference type="InterPro" id="IPR036950">
    <property type="entry name" value="PBP_transglycosylase"/>
</dbReference>
<evidence type="ECO:0000313" key="17">
    <source>
        <dbReference type="EMBL" id="SCC81965.1"/>
    </source>
</evidence>
<reference evidence="17 19" key="2">
    <citation type="submission" date="2016-08" db="EMBL/GenBank/DDBJ databases">
        <authorList>
            <person name="Varghese N."/>
            <person name="Submissions Spin"/>
        </authorList>
    </citation>
    <scope>NUCLEOTIDE SEQUENCE [LARGE SCALE GENOMIC DNA]</scope>
    <source>
        <strain evidence="17 19">HL-109</strain>
    </source>
</reference>
<dbReference type="EC" id="2.4.99.28" evidence="10"/>
<dbReference type="InterPro" id="IPR012338">
    <property type="entry name" value="Beta-lactam/transpept-like"/>
</dbReference>
<dbReference type="InterPro" id="IPR050396">
    <property type="entry name" value="Glycosyltr_51/Transpeptidase"/>
</dbReference>
<dbReference type="InterPro" id="IPR023346">
    <property type="entry name" value="Lysozyme-like_dom_sf"/>
</dbReference>
<feature type="domain" description="Glycosyl transferase family 51" evidence="15">
    <location>
        <begin position="62"/>
        <end position="225"/>
    </location>
</feature>
<evidence type="ECO:0000256" key="13">
    <source>
        <dbReference type="SAM" id="SignalP"/>
    </source>
</evidence>
<evidence type="ECO:0000256" key="9">
    <source>
        <dbReference type="ARBA" id="ARBA00023268"/>
    </source>
</evidence>
<evidence type="ECO:0000256" key="8">
    <source>
        <dbReference type="ARBA" id="ARBA00022801"/>
    </source>
</evidence>
<dbReference type="Proteomes" id="UP000182800">
    <property type="component" value="Unassembled WGS sequence"/>
</dbReference>
<evidence type="ECO:0000259" key="14">
    <source>
        <dbReference type="Pfam" id="PF00905"/>
    </source>
</evidence>
<comment type="pathway">
    <text evidence="1">Cell wall biogenesis; peptidoglycan biosynthesis.</text>
</comment>
<evidence type="ECO:0000256" key="6">
    <source>
        <dbReference type="ARBA" id="ARBA00022676"/>
    </source>
</evidence>
<feature type="signal peptide" evidence="13">
    <location>
        <begin position="1"/>
        <end position="20"/>
    </location>
</feature>
<keyword evidence="8 16" id="KW-0378">Hydrolase</keyword>
<name>A0A0P7X8B1_9HYPH</name>
<keyword evidence="13" id="KW-0732">Signal</keyword>
<dbReference type="SUPFAM" id="SSF53955">
    <property type="entry name" value="Lysozyme-like"/>
    <property type="match status" value="1"/>
</dbReference>
<reference evidence="16 18" key="1">
    <citation type="submission" date="2015-09" db="EMBL/GenBank/DDBJ databases">
        <title>Identification and resolution of microdiversity through metagenomic sequencing of parallel consortia.</title>
        <authorList>
            <person name="Nelson W.C."/>
            <person name="Romine M.F."/>
            <person name="Lindemann S.R."/>
        </authorList>
    </citation>
    <scope>NUCLEOTIDE SEQUENCE [LARGE SCALE GENOMIC DNA]</scope>
    <source>
        <strain evidence="16">HL-109</strain>
    </source>
</reference>
<dbReference type="EMBL" id="FMBM01000002">
    <property type="protein sequence ID" value="SCC81965.1"/>
    <property type="molecule type" value="Genomic_DNA"/>
</dbReference>
<evidence type="ECO:0000256" key="12">
    <source>
        <dbReference type="SAM" id="MobiDB-lite"/>
    </source>
</evidence>
<feature type="domain" description="Penicillin-binding protein transpeptidase" evidence="14">
    <location>
        <begin position="404"/>
        <end position="613"/>
    </location>
</feature>
<evidence type="ECO:0000256" key="10">
    <source>
        <dbReference type="ARBA" id="ARBA00044770"/>
    </source>
</evidence>
<dbReference type="OrthoDB" id="7828133at2"/>
<evidence type="ECO:0000256" key="7">
    <source>
        <dbReference type="ARBA" id="ARBA00022679"/>
    </source>
</evidence>
<organism evidence="16 18">
    <name type="scientific">Saliniramus fredricksonii</name>
    <dbReference type="NCBI Taxonomy" id="1653334"/>
    <lineage>
        <taxon>Bacteria</taxon>
        <taxon>Pseudomonadati</taxon>
        <taxon>Pseudomonadota</taxon>
        <taxon>Alphaproteobacteria</taxon>
        <taxon>Hyphomicrobiales</taxon>
        <taxon>Salinarimonadaceae</taxon>
        <taxon>Saliniramus</taxon>
    </lineage>
</organism>
<dbReference type="Gene3D" id="1.10.3810.10">
    <property type="entry name" value="Biosynthetic peptidoglycan transglycosylase-like"/>
    <property type="match status" value="1"/>
</dbReference>
<dbReference type="InterPro" id="IPR001264">
    <property type="entry name" value="Glyco_trans_51"/>
</dbReference>
<dbReference type="SUPFAM" id="SSF56601">
    <property type="entry name" value="beta-lactamase/transpeptidase-like"/>
    <property type="match status" value="1"/>
</dbReference>
<dbReference type="EMBL" id="LJSX01000008">
    <property type="protein sequence ID" value="KPQ11385.1"/>
    <property type="molecule type" value="Genomic_DNA"/>
</dbReference>
<evidence type="ECO:0000256" key="1">
    <source>
        <dbReference type="ARBA" id="ARBA00004752"/>
    </source>
</evidence>
<evidence type="ECO:0000256" key="3">
    <source>
        <dbReference type="ARBA" id="ARBA00007739"/>
    </source>
</evidence>
<comment type="similarity">
    <text evidence="3">In the N-terminal section; belongs to the glycosyltransferase 51 family.</text>
</comment>
<evidence type="ECO:0000256" key="5">
    <source>
        <dbReference type="ARBA" id="ARBA00022670"/>
    </source>
</evidence>
<evidence type="ECO:0000256" key="11">
    <source>
        <dbReference type="ARBA" id="ARBA00049902"/>
    </source>
</evidence>
<accession>A0A0P7X8B1</accession>